<accession>A0A520KSS9</accession>
<evidence type="ECO:0008006" key="3">
    <source>
        <dbReference type="Google" id="ProtNLM"/>
    </source>
</evidence>
<evidence type="ECO:0000313" key="2">
    <source>
        <dbReference type="Proteomes" id="UP000317158"/>
    </source>
</evidence>
<organism evidence="1 2">
    <name type="scientific">Methanoliparum thermophilum</name>
    <dbReference type="NCBI Taxonomy" id="2491083"/>
    <lineage>
        <taxon>Archaea</taxon>
        <taxon>Methanobacteriati</taxon>
        <taxon>Methanobacteriota</taxon>
        <taxon>Candidatus Methanoliparia</taxon>
        <taxon>Candidatus Methanoliparales</taxon>
        <taxon>Candidatus Methanoliparaceae</taxon>
        <taxon>Candidatus Methanoliparum</taxon>
    </lineage>
</organism>
<sequence length="341" mass="39366">MTILFTKESIESVFLDPMNNFSESSVCFEVRKDPLTGETSRIVPETGIELQRTEDFSDIIEESRGCFFCEENIERDTPKFKQEIVEDGRIKEGSVILFPNIFPYGKYSGVCAFKEHFISLEKFNAGLIKEALIACKIFAENVYKNDKTAKYCTINWNYLPPAGSSILHPHIQPLIDPFVSNYHRLLLDNSKKYFSVNGSSYWKDIINVEMDRDERYIGKTGSVEWITPFAPRGHFEIIGVTNSPDYISLSDKEIMDIATGVSKVLKFYNTEGRDSFNMSIYSGIMSDFKDKEYFSTNIRIIARSNMQRYYMNDANYLRMLLNEPVISTSPEEVCKRIKEIF</sequence>
<dbReference type="SUPFAM" id="SSF54197">
    <property type="entry name" value="HIT-like"/>
    <property type="match status" value="2"/>
</dbReference>
<proteinExistence type="predicted"/>
<dbReference type="EMBL" id="RXIF01000004">
    <property type="protein sequence ID" value="RZN64977.1"/>
    <property type="molecule type" value="Genomic_DNA"/>
</dbReference>
<protein>
    <recommendedName>
        <fullName evidence="3">Galactose-1-phosphate uridylyltransferase</fullName>
    </recommendedName>
</protein>
<dbReference type="InterPro" id="IPR036265">
    <property type="entry name" value="HIT-like_sf"/>
</dbReference>
<evidence type="ECO:0000313" key="1">
    <source>
        <dbReference type="EMBL" id="RZN64977.1"/>
    </source>
</evidence>
<reference evidence="1 2" key="1">
    <citation type="journal article" date="2019" name="Nat. Microbiol.">
        <title>Wide diversity of methane and short-chain alkane metabolisms in uncultured archaea.</title>
        <authorList>
            <person name="Borrel G."/>
            <person name="Adam P.S."/>
            <person name="McKay L.J."/>
            <person name="Chen L.X."/>
            <person name="Sierra-Garcia I.N."/>
            <person name="Sieber C.M."/>
            <person name="Letourneur Q."/>
            <person name="Ghozlane A."/>
            <person name="Andersen G.L."/>
            <person name="Li W.J."/>
            <person name="Hallam S.J."/>
            <person name="Muyzer G."/>
            <person name="de Oliveira V.M."/>
            <person name="Inskeep W.P."/>
            <person name="Banfield J.F."/>
            <person name="Gribaldo S."/>
        </authorList>
    </citation>
    <scope>NUCLEOTIDE SEQUENCE [LARGE SCALE GENOMIC DNA]</scope>
    <source>
        <strain evidence="1">NM1a</strain>
    </source>
</reference>
<dbReference type="Proteomes" id="UP000317158">
    <property type="component" value="Unassembled WGS sequence"/>
</dbReference>
<dbReference type="InterPro" id="IPR053177">
    <property type="entry name" value="ADP-glucose_phosphorylase"/>
</dbReference>
<dbReference type="AlphaFoldDB" id="A0A520KSS9"/>
<dbReference type="PANTHER" id="PTHR42763:SF2">
    <property type="entry name" value="ADP-GLUCOSE PHOSPHORYLASE"/>
    <property type="match status" value="1"/>
</dbReference>
<gene>
    <name evidence="1" type="ORF">EF806_02735</name>
</gene>
<dbReference type="Gene3D" id="3.30.428.10">
    <property type="entry name" value="HIT-like"/>
    <property type="match status" value="2"/>
</dbReference>
<dbReference type="PANTHER" id="PTHR42763">
    <property type="entry name" value="ADP-GLUCOSE PHOSPHORYLASE"/>
    <property type="match status" value="1"/>
</dbReference>
<name>A0A520KSS9_METT2</name>
<comment type="caution">
    <text evidence="1">The sequence shown here is derived from an EMBL/GenBank/DDBJ whole genome shotgun (WGS) entry which is preliminary data.</text>
</comment>